<keyword evidence="3" id="KW-1185">Reference proteome</keyword>
<feature type="transmembrane region" description="Helical" evidence="1">
    <location>
        <begin position="37"/>
        <end position="56"/>
    </location>
</feature>
<keyword evidence="2" id="KW-0540">Nuclease</keyword>
<evidence type="ECO:0000256" key="1">
    <source>
        <dbReference type="SAM" id="Phobius"/>
    </source>
</evidence>
<proteinExistence type="predicted"/>
<dbReference type="Proteomes" id="UP000237105">
    <property type="component" value="Unassembled WGS sequence"/>
</dbReference>
<feature type="non-terminal residue" evidence="2">
    <location>
        <position position="78"/>
    </location>
</feature>
<keyword evidence="1" id="KW-0472">Membrane</keyword>
<accession>A0A2P5BXK9</accession>
<keyword evidence="1" id="KW-0812">Transmembrane</keyword>
<dbReference type="GO" id="GO:0004527">
    <property type="term" value="F:exonuclease activity"/>
    <property type="evidence" value="ECO:0007669"/>
    <property type="project" value="UniProtKB-KW"/>
</dbReference>
<keyword evidence="2" id="KW-0255">Endonuclease</keyword>
<dbReference type="EMBL" id="JXTB01000206">
    <property type="protein sequence ID" value="PON53513.1"/>
    <property type="molecule type" value="Genomic_DNA"/>
</dbReference>
<keyword evidence="2" id="KW-0378">Hydrolase</keyword>
<organism evidence="2 3">
    <name type="scientific">Parasponia andersonii</name>
    <name type="common">Sponia andersonii</name>
    <dbReference type="NCBI Taxonomy" id="3476"/>
    <lineage>
        <taxon>Eukaryota</taxon>
        <taxon>Viridiplantae</taxon>
        <taxon>Streptophyta</taxon>
        <taxon>Embryophyta</taxon>
        <taxon>Tracheophyta</taxon>
        <taxon>Spermatophyta</taxon>
        <taxon>Magnoliopsida</taxon>
        <taxon>eudicotyledons</taxon>
        <taxon>Gunneridae</taxon>
        <taxon>Pentapetalae</taxon>
        <taxon>rosids</taxon>
        <taxon>fabids</taxon>
        <taxon>Rosales</taxon>
        <taxon>Cannabaceae</taxon>
        <taxon>Parasponia</taxon>
    </lineage>
</organism>
<comment type="caution">
    <text evidence="2">The sequence shown here is derived from an EMBL/GenBank/DDBJ whole genome shotgun (WGS) entry which is preliminary data.</text>
</comment>
<reference evidence="3" key="1">
    <citation type="submission" date="2016-06" db="EMBL/GenBank/DDBJ databases">
        <title>Parallel loss of symbiosis genes in relatives of nitrogen-fixing non-legume Parasponia.</title>
        <authorList>
            <person name="Van Velzen R."/>
            <person name="Holmer R."/>
            <person name="Bu F."/>
            <person name="Rutten L."/>
            <person name="Van Zeijl A."/>
            <person name="Liu W."/>
            <person name="Santuari L."/>
            <person name="Cao Q."/>
            <person name="Sharma T."/>
            <person name="Shen D."/>
            <person name="Roswanjaya Y."/>
            <person name="Wardhani T."/>
            <person name="Kalhor M.S."/>
            <person name="Jansen J."/>
            <person name="Van den Hoogen J."/>
            <person name="Gungor B."/>
            <person name="Hartog M."/>
            <person name="Hontelez J."/>
            <person name="Verver J."/>
            <person name="Yang W.-C."/>
            <person name="Schijlen E."/>
            <person name="Repin R."/>
            <person name="Schilthuizen M."/>
            <person name="Schranz E."/>
            <person name="Heidstra R."/>
            <person name="Miyata K."/>
            <person name="Fedorova E."/>
            <person name="Kohlen W."/>
            <person name="Bisseling T."/>
            <person name="Smit S."/>
            <person name="Geurts R."/>
        </authorList>
    </citation>
    <scope>NUCLEOTIDE SEQUENCE [LARGE SCALE GENOMIC DNA]</scope>
    <source>
        <strain evidence="3">cv. WU1-14</strain>
    </source>
</reference>
<name>A0A2P5BXK9_PARAD</name>
<protein>
    <submittedName>
        <fullName evidence="2">Endonuclease/exonuclease/phosphatase</fullName>
    </submittedName>
</protein>
<sequence>MGQVCAFVRAEDPDVVFLMETKLNLVASNNLWRQLRFSNAIVVPAVGLAGGLCLMWKLVVGINLVSATTSVIVVEFFE</sequence>
<dbReference type="OrthoDB" id="998616at2759"/>
<evidence type="ECO:0000313" key="3">
    <source>
        <dbReference type="Proteomes" id="UP000237105"/>
    </source>
</evidence>
<dbReference type="SUPFAM" id="SSF56219">
    <property type="entry name" value="DNase I-like"/>
    <property type="match status" value="1"/>
</dbReference>
<keyword evidence="2" id="KW-0269">Exonuclease</keyword>
<dbReference type="InterPro" id="IPR036691">
    <property type="entry name" value="Endo/exonu/phosph_ase_sf"/>
</dbReference>
<evidence type="ECO:0000313" key="2">
    <source>
        <dbReference type="EMBL" id="PON53513.1"/>
    </source>
</evidence>
<gene>
    <name evidence="2" type="ORF">PanWU01x14_202330</name>
</gene>
<dbReference type="GO" id="GO:0004519">
    <property type="term" value="F:endonuclease activity"/>
    <property type="evidence" value="ECO:0007669"/>
    <property type="project" value="UniProtKB-KW"/>
</dbReference>
<dbReference type="AlphaFoldDB" id="A0A2P5BXK9"/>
<keyword evidence="1" id="KW-1133">Transmembrane helix</keyword>